<dbReference type="Pfam" id="PF00232">
    <property type="entry name" value="Glyco_hydro_1"/>
    <property type="match status" value="1"/>
</dbReference>
<dbReference type="PANTHER" id="PTHR10353:SF36">
    <property type="entry name" value="LP05116P"/>
    <property type="match status" value="1"/>
</dbReference>
<evidence type="ECO:0000256" key="1">
    <source>
        <dbReference type="ARBA" id="ARBA00010838"/>
    </source>
</evidence>
<dbReference type="RefSeq" id="XP_052128255.1">
    <property type="nucleotide sequence ID" value="XM_052272295.1"/>
</dbReference>
<dbReference type="KEGG" id="foc:113212937"/>
<sequence length="565" mass="63429">MRCLLTCLLCLHGLQGLLGAATGRDVDLLLDLRRALDASPTKTTLTKRHVRSNDTDTDQDIWPKNVLLGAGLSACQAEGAWDKYGKAESIIDWVQHVPGNTLFPENAEVAADHYHRYTEDLALAKQMKFTSHRFSISWSRVLPTGGVDNINEQGVQFYKDYIEEVINNGMEPMVTMLHFDQPISLENATGGWSNSDMIEKYVEYADFLFETFGDKVKYWNTVNEPNMYCNYFPTIMYLVGARPNEDDKIYHCMHNIIIAHMKTYQLYTKKYKEKQKGKLGTSVLMWPATPKTTQSEDVMAAETFNQVFSGALLHPLVFGDYPPVLRYLVEKRDAEKGLTQPRLPSFTAEEKEILAGGVTDFIALNVYSGCDASYNPNKTDNSKQSLLLGPVLQDMPFVDVSDFGGFGLRELGDEALMHDALIWIWSTYHVPIIISENGYGDTQGVGVNDTVRAAYHSANLRSLVRTMNEYGIDVLAYYAWSLLDVFEFTGGYFLRPFGIIHVDYKTGSLNRTLKDSAQFFIDLYTTGRVPYVTLPPEKGASGSTSPFIAAGMLLAAVFIAMEFRV</sequence>
<keyword evidence="3" id="KW-0326">Glycosidase</keyword>
<evidence type="ECO:0000313" key="6">
    <source>
        <dbReference type="Proteomes" id="UP000504606"/>
    </source>
</evidence>
<accession>A0A9C6X340</accession>
<dbReference type="GO" id="GO:0005975">
    <property type="term" value="P:carbohydrate metabolic process"/>
    <property type="evidence" value="ECO:0007669"/>
    <property type="project" value="InterPro"/>
</dbReference>
<feature type="signal peptide" evidence="5">
    <location>
        <begin position="1"/>
        <end position="19"/>
    </location>
</feature>
<organism evidence="6 7">
    <name type="scientific">Frankliniella occidentalis</name>
    <name type="common">Western flower thrips</name>
    <name type="synonym">Euthrips occidentalis</name>
    <dbReference type="NCBI Taxonomy" id="133901"/>
    <lineage>
        <taxon>Eukaryota</taxon>
        <taxon>Metazoa</taxon>
        <taxon>Ecdysozoa</taxon>
        <taxon>Arthropoda</taxon>
        <taxon>Hexapoda</taxon>
        <taxon>Insecta</taxon>
        <taxon>Pterygota</taxon>
        <taxon>Neoptera</taxon>
        <taxon>Paraneoptera</taxon>
        <taxon>Thysanoptera</taxon>
        <taxon>Terebrantia</taxon>
        <taxon>Thripoidea</taxon>
        <taxon>Thripidae</taxon>
        <taxon>Frankliniella</taxon>
    </lineage>
</organism>
<evidence type="ECO:0000256" key="2">
    <source>
        <dbReference type="ARBA" id="ARBA00022801"/>
    </source>
</evidence>
<feature type="chain" id="PRO_5039588526" evidence="5">
    <location>
        <begin position="20"/>
        <end position="565"/>
    </location>
</feature>
<dbReference type="AlphaFoldDB" id="A0A9C6X340"/>
<keyword evidence="5" id="KW-0732">Signal</keyword>
<gene>
    <name evidence="7" type="primary">LOC113212937</name>
</gene>
<dbReference type="PRINTS" id="PR00131">
    <property type="entry name" value="GLHYDRLASE1"/>
</dbReference>
<proteinExistence type="inferred from homology"/>
<dbReference type="GeneID" id="113212937"/>
<comment type="similarity">
    <text evidence="1 4">Belongs to the glycosyl hydrolase 1 family.</text>
</comment>
<dbReference type="Gene3D" id="3.20.20.80">
    <property type="entry name" value="Glycosidases"/>
    <property type="match status" value="1"/>
</dbReference>
<keyword evidence="6" id="KW-1185">Reference proteome</keyword>
<protein>
    <submittedName>
        <fullName evidence="7">Myrosinase 1</fullName>
    </submittedName>
</protein>
<dbReference type="InterPro" id="IPR001360">
    <property type="entry name" value="Glyco_hydro_1"/>
</dbReference>
<dbReference type="SUPFAM" id="SSF51445">
    <property type="entry name" value="(Trans)glycosidases"/>
    <property type="match status" value="1"/>
</dbReference>
<dbReference type="InterPro" id="IPR017853">
    <property type="entry name" value="GH"/>
</dbReference>
<evidence type="ECO:0000256" key="5">
    <source>
        <dbReference type="SAM" id="SignalP"/>
    </source>
</evidence>
<evidence type="ECO:0000256" key="4">
    <source>
        <dbReference type="RuleBase" id="RU003690"/>
    </source>
</evidence>
<dbReference type="OrthoDB" id="8189864at2759"/>
<evidence type="ECO:0000313" key="7">
    <source>
        <dbReference type="RefSeq" id="XP_052128255.1"/>
    </source>
</evidence>
<dbReference type="PANTHER" id="PTHR10353">
    <property type="entry name" value="GLYCOSYL HYDROLASE"/>
    <property type="match status" value="1"/>
</dbReference>
<evidence type="ECO:0000256" key="3">
    <source>
        <dbReference type="ARBA" id="ARBA00023295"/>
    </source>
</evidence>
<dbReference type="GO" id="GO:0008422">
    <property type="term" value="F:beta-glucosidase activity"/>
    <property type="evidence" value="ECO:0007669"/>
    <property type="project" value="TreeGrafter"/>
</dbReference>
<name>A0A9C6X340_FRAOC</name>
<keyword evidence="2" id="KW-0378">Hydrolase</keyword>
<dbReference type="Proteomes" id="UP000504606">
    <property type="component" value="Unplaced"/>
</dbReference>
<reference evidence="7" key="1">
    <citation type="submission" date="2025-08" db="UniProtKB">
        <authorList>
            <consortium name="RefSeq"/>
        </authorList>
    </citation>
    <scope>IDENTIFICATION</scope>
    <source>
        <tissue evidence="7">Whole organism</tissue>
    </source>
</reference>